<reference evidence="3 4" key="1">
    <citation type="submission" date="2020-08" db="EMBL/GenBank/DDBJ databases">
        <title>Genomic Encyclopedia of Type Strains, Phase III (KMG-III): the genomes of soil and plant-associated and newly described type strains.</title>
        <authorList>
            <person name="Whitman W."/>
        </authorList>
    </citation>
    <scope>NUCLEOTIDE SEQUENCE [LARGE SCALE GENOMIC DNA]</scope>
    <source>
        <strain evidence="3 4">CECT 8234</strain>
    </source>
</reference>
<evidence type="ECO:0000313" key="3">
    <source>
        <dbReference type="EMBL" id="MBB3150017.1"/>
    </source>
</evidence>
<feature type="domain" description="VOC" evidence="2">
    <location>
        <begin position="4"/>
        <end position="125"/>
    </location>
</feature>
<evidence type="ECO:0000256" key="1">
    <source>
        <dbReference type="ARBA" id="ARBA00022723"/>
    </source>
</evidence>
<dbReference type="GO" id="GO:0046872">
    <property type="term" value="F:metal ion binding"/>
    <property type="evidence" value="ECO:0007669"/>
    <property type="project" value="UniProtKB-KW"/>
</dbReference>
<keyword evidence="1" id="KW-0479">Metal-binding</keyword>
<dbReference type="PROSITE" id="PS51819">
    <property type="entry name" value="VOC"/>
    <property type="match status" value="1"/>
</dbReference>
<dbReference type="GO" id="GO:0004462">
    <property type="term" value="F:lactoylglutathione lyase activity"/>
    <property type="evidence" value="ECO:0007669"/>
    <property type="project" value="UniProtKB-EC"/>
</dbReference>
<organism evidence="3 4">
    <name type="scientific">Paenibacillus endophyticus</name>
    <dbReference type="NCBI Taxonomy" id="1294268"/>
    <lineage>
        <taxon>Bacteria</taxon>
        <taxon>Bacillati</taxon>
        <taxon>Bacillota</taxon>
        <taxon>Bacilli</taxon>
        <taxon>Bacillales</taxon>
        <taxon>Paenibacillaceae</taxon>
        <taxon>Paenibacillus</taxon>
    </lineage>
</organism>
<gene>
    <name evidence="3" type="ORF">FHS16_000049</name>
</gene>
<name>A0A7W5C2G5_9BACL</name>
<dbReference type="EC" id="4.4.1.5" evidence="3"/>
<sequence>MTRKIDHVGIMVKDINASIRFYTEVAGLKVKERSEHAGGLEVAFLGYGLEDETVIEMIQGLKDQLPSEGKIHHVAFSVDNIEDEWNRIKQLGVAFINEEIASMPSGIRYFFIYGPEEEWIEFFQKA</sequence>
<dbReference type="EMBL" id="JACHXW010000001">
    <property type="protein sequence ID" value="MBB3150017.1"/>
    <property type="molecule type" value="Genomic_DNA"/>
</dbReference>
<dbReference type="PANTHER" id="PTHR43048:SF3">
    <property type="entry name" value="METHYLMALONYL-COA EPIMERASE, MITOCHONDRIAL"/>
    <property type="match status" value="1"/>
</dbReference>
<dbReference type="GO" id="GO:0004493">
    <property type="term" value="F:methylmalonyl-CoA epimerase activity"/>
    <property type="evidence" value="ECO:0007669"/>
    <property type="project" value="TreeGrafter"/>
</dbReference>
<dbReference type="PANTHER" id="PTHR43048">
    <property type="entry name" value="METHYLMALONYL-COA EPIMERASE"/>
    <property type="match status" value="1"/>
</dbReference>
<dbReference type="Pfam" id="PF00903">
    <property type="entry name" value="Glyoxalase"/>
    <property type="match status" value="1"/>
</dbReference>
<dbReference type="Gene3D" id="3.10.180.10">
    <property type="entry name" value="2,3-Dihydroxybiphenyl 1,2-Dioxygenase, domain 1"/>
    <property type="match status" value="1"/>
</dbReference>
<dbReference type="InterPro" id="IPR051785">
    <property type="entry name" value="MMCE/EMCE_epimerase"/>
</dbReference>
<dbReference type="InterPro" id="IPR037523">
    <property type="entry name" value="VOC_core"/>
</dbReference>
<dbReference type="AlphaFoldDB" id="A0A7W5C2G5"/>
<keyword evidence="4" id="KW-1185">Reference proteome</keyword>
<dbReference type="InterPro" id="IPR004360">
    <property type="entry name" value="Glyas_Fos-R_dOase_dom"/>
</dbReference>
<evidence type="ECO:0000259" key="2">
    <source>
        <dbReference type="PROSITE" id="PS51819"/>
    </source>
</evidence>
<comment type="caution">
    <text evidence="3">The sequence shown here is derived from an EMBL/GenBank/DDBJ whole genome shotgun (WGS) entry which is preliminary data.</text>
</comment>
<dbReference type="SUPFAM" id="SSF54593">
    <property type="entry name" value="Glyoxalase/Bleomycin resistance protein/Dihydroxybiphenyl dioxygenase"/>
    <property type="match status" value="1"/>
</dbReference>
<dbReference type="InterPro" id="IPR029068">
    <property type="entry name" value="Glyas_Bleomycin-R_OHBP_Dase"/>
</dbReference>
<dbReference type="RefSeq" id="WP_183557226.1">
    <property type="nucleotide sequence ID" value="NZ_CBCSLB010000001.1"/>
</dbReference>
<protein>
    <submittedName>
        <fullName evidence="3">Lactoylglutathione lyase</fullName>
        <ecNumber evidence="3">4.4.1.5</ecNumber>
    </submittedName>
</protein>
<proteinExistence type="predicted"/>
<keyword evidence="3" id="KW-0456">Lyase</keyword>
<dbReference type="Proteomes" id="UP000518605">
    <property type="component" value="Unassembled WGS sequence"/>
</dbReference>
<accession>A0A7W5C2G5</accession>
<evidence type="ECO:0000313" key="4">
    <source>
        <dbReference type="Proteomes" id="UP000518605"/>
    </source>
</evidence>
<dbReference type="GO" id="GO:0046491">
    <property type="term" value="P:L-methylmalonyl-CoA metabolic process"/>
    <property type="evidence" value="ECO:0007669"/>
    <property type="project" value="TreeGrafter"/>
</dbReference>